<dbReference type="STRING" id="1403537.Q428_01310"/>
<dbReference type="InterPro" id="IPR010021">
    <property type="entry name" value="PGPP1/Gep4"/>
</dbReference>
<dbReference type="NCBIfam" id="TIGR01668">
    <property type="entry name" value="YqeG_hyp_ppase"/>
    <property type="match status" value="1"/>
</dbReference>
<comment type="caution">
    <text evidence="1">The sequence shown here is derived from an EMBL/GenBank/DDBJ whole genome shotgun (WGS) entry which is preliminary data.</text>
</comment>
<reference evidence="1 2" key="1">
    <citation type="journal article" date="2014" name="Genome Announc.">
        <title>Draft Genome Sequence of Fervidicella metallireducens Strain AeBT, an Iron-Reducing Thermoanaerobe from the Great Artesian Basin.</title>
        <authorList>
            <person name="Patel B.K."/>
        </authorList>
    </citation>
    <scope>NUCLEOTIDE SEQUENCE [LARGE SCALE GENOMIC DNA]</scope>
    <source>
        <strain evidence="1 2">AeB</strain>
    </source>
</reference>
<dbReference type="NCBIfam" id="TIGR01662">
    <property type="entry name" value="HAD-SF-IIIA"/>
    <property type="match status" value="1"/>
</dbReference>
<keyword evidence="2" id="KW-1185">Reference proteome</keyword>
<dbReference type="AlphaFoldDB" id="A0A017S0H7"/>
<dbReference type="SUPFAM" id="SSF56784">
    <property type="entry name" value="HAD-like"/>
    <property type="match status" value="1"/>
</dbReference>
<organism evidence="1 2">
    <name type="scientific">Fervidicella metallireducens AeB</name>
    <dbReference type="NCBI Taxonomy" id="1403537"/>
    <lineage>
        <taxon>Bacteria</taxon>
        <taxon>Bacillati</taxon>
        <taxon>Bacillota</taxon>
        <taxon>Clostridia</taxon>
        <taxon>Eubacteriales</taxon>
        <taxon>Clostridiaceae</taxon>
        <taxon>Fervidicella</taxon>
    </lineage>
</organism>
<dbReference type="EMBL" id="AZQP01000002">
    <property type="protein sequence ID" value="EYE89680.1"/>
    <property type="molecule type" value="Genomic_DNA"/>
</dbReference>
<accession>A0A017S0H7</accession>
<dbReference type="RefSeq" id="WP_035377442.1">
    <property type="nucleotide sequence ID" value="NZ_AZQP01000002.1"/>
</dbReference>
<protein>
    <submittedName>
        <fullName evidence="1">Haloacid dehalogenase</fullName>
    </submittedName>
</protein>
<dbReference type="InterPro" id="IPR006549">
    <property type="entry name" value="HAD-SF_hydro_IIIA"/>
</dbReference>
<evidence type="ECO:0000313" key="2">
    <source>
        <dbReference type="Proteomes" id="UP000019681"/>
    </source>
</evidence>
<sequence>MKKIFIPHYYSQSIYDIKYERLIEMGIKNILIDIDNTLAPWGSIKPDLRAKEHILRLLDMGFNICILSNSSKKRVKTFSDELGVTFFSLGMKPMAITFKGAIKFIKGDLKDTCIIGDQIFTDIFGGRRIGILTILVEPISTRELPTTRYIRRLEKYIKTKYEKEIIKLE</sequence>
<dbReference type="OrthoDB" id="9787572at2"/>
<evidence type="ECO:0000313" key="1">
    <source>
        <dbReference type="EMBL" id="EYE89680.1"/>
    </source>
</evidence>
<dbReference type="GO" id="GO:0008962">
    <property type="term" value="F:phosphatidylglycerophosphatase activity"/>
    <property type="evidence" value="ECO:0007669"/>
    <property type="project" value="InterPro"/>
</dbReference>
<dbReference type="Gene3D" id="3.40.50.1000">
    <property type="entry name" value="HAD superfamily/HAD-like"/>
    <property type="match status" value="1"/>
</dbReference>
<dbReference type="InterPro" id="IPR036412">
    <property type="entry name" value="HAD-like_sf"/>
</dbReference>
<dbReference type="Proteomes" id="UP000019681">
    <property type="component" value="Unassembled WGS sequence"/>
</dbReference>
<name>A0A017S0H7_9CLOT</name>
<dbReference type="InterPro" id="IPR023214">
    <property type="entry name" value="HAD_sf"/>
</dbReference>
<proteinExistence type="predicted"/>
<gene>
    <name evidence="1" type="ORF">Q428_01310</name>
</gene>
<dbReference type="Pfam" id="PF13242">
    <property type="entry name" value="Hydrolase_like"/>
    <property type="match status" value="1"/>
</dbReference>